<dbReference type="EMBL" id="JAQQBS010001423">
    <property type="protein sequence ID" value="KAK0160706.1"/>
    <property type="molecule type" value="Genomic_DNA"/>
</dbReference>
<evidence type="ECO:0000256" key="5">
    <source>
        <dbReference type="ARBA" id="ARBA00023136"/>
    </source>
</evidence>
<comment type="caution">
    <text evidence="10">The sequence shown here is derived from an EMBL/GenBank/DDBJ whole genome shotgun (WGS) entry which is preliminary data.</text>
</comment>
<keyword evidence="3 9" id="KW-1133">Transmembrane helix</keyword>
<evidence type="ECO:0000313" key="11">
    <source>
        <dbReference type="Proteomes" id="UP001168990"/>
    </source>
</evidence>
<reference evidence="10" key="1">
    <citation type="journal article" date="2023" name="bioRxiv">
        <title>Scaffold-level genome assemblies of two parasitoid biocontrol wasps reveal the parthenogenesis mechanism and an associated novel virus.</title>
        <authorList>
            <person name="Inwood S."/>
            <person name="Skelly J."/>
            <person name="Guhlin J."/>
            <person name="Harrop T."/>
            <person name="Goldson S."/>
            <person name="Dearden P."/>
        </authorList>
    </citation>
    <scope>NUCLEOTIDE SEQUENCE</scope>
    <source>
        <strain evidence="10">Irish</strain>
        <tissue evidence="10">Whole body</tissue>
    </source>
</reference>
<keyword evidence="5 9" id="KW-0472">Membrane</keyword>
<organism evidence="10 11">
    <name type="scientific">Microctonus aethiopoides</name>
    <dbReference type="NCBI Taxonomy" id="144406"/>
    <lineage>
        <taxon>Eukaryota</taxon>
        <taxon>Metazoa</taxon>
        <taxon>Ecdysozoa</taxon>
        <taxon>Arthropoda</taxon>
        <taxon>Hexapoda</taxon>
        <taxon>Insecta</taxon>
        <taxon>Pterygota</taxon>
        <taxon>Neoptera</taxon>
        <taxon>Endopterygota</taxon>
        <taxon>Hymenoptera</taxon>
        <taxon>Apocrita</taxon>
        <taxon>Ichneumonoidea</taxon>
        <taxon>Braconidae</taxon>
        <taxon>Euphorinae</taxon>
        <taxon>Microctonus</taxon>
    </lineage>
</organism>
<dbReference type="GO" id="GO:2000640">
    <property type="term" value="P:positive regulation of SREBP signaling pathway"/>
    <property type="evidence" value="ECO:0007669"/>
    <property type="project" value="InterPro"/>
</dbReference>
<evidence type="ECO:0000256" key="1">
    <source>
        <dbReference type="ARBA" id="ARBA00004194"/>
    </source>
</evidence>
<evidence type="ECO:0000256" key="6">
    <source>
        <dbReference type="ARBA" id="ARBA00023180"/>
    </source>
</evidence>
<name>A0AA39CA20_9HYME</name>
<keyword evidence="11" id="KW-1185">Reference proteome</keyword>
<evidence type="ECO:0000256" key="8">
    <source>
        <dbReference type="ARBA" id="ARBA00023485"/>
    </source>
</evidence>
<comment type="subcellular location">
    <subcellularLocation>
        <location evidence="1">Golgi apparatus membrane</location>
        <topology evidence="1">Single-pass membrane protein</topology>
    </subcellularLocation>
</comment>
<evidence type="ECO:0000256" key="7">
    <source>
        <dbReference type="ARBA" id="ARBA00023461"/>
    </source>
</evidence>
<dbReference type="Proteomes" id="UP001168990">
    <property type="component" value="Unassembled WGS sequence"/>
</dbReference>
<accession>A0AA39CA20</accession>
<reference evidence="10" key="2">
    <citation type="submission" date="2023-03" db="EMBL/GenBank/DDBJ databases">
        <authorList>
            <person name="Inwood S.N."/>
            <person name="Skelly J.G."/>
            <person name="Guhlin J."/>
            <person name="Harrop T.W.R."/>
            <person name="Goldson S.G."/>
            <person name="Dearden P.K."/>
        </authorList>
    </citation>
    <scope>NUCLEOTIDE SEQUENCE</scope>
    <source>
        <strain evidence="10">Irish</strain>
        <tissue evidence="10">Whole body</tissue>
    </source>
</reference>
<gene>
    <name evidence="10" type="ORF">PV328_008089</name>
</gene>
<dbReference type="AlphaFoldDB" id="A0AA39CA20"/>
<feature type="transmembrane region" description="Helical" evidence="9">
    <location>
        <begin position="16"/>
        <end position="35"/>
    </location>
</feature>
<dbReference type="InterPro" id="IPR019352">
    <property type="entry name" value="SPRING1"/>
</dbReference>
<dbReference type="PANTHER" id="PTHR13481">
    <property type="entry name" value="SREBP REGULATING GENE PROTEIN"/>
    <property type="match status" value="1"/>
</dbReference>
<dbReference type="PANTHER" id="PTHR13481:SF0">
    <property type="entry name" value="SREBP REGULATING GENE PROTEIN"/>
    <property type="match status" value="1"/>
</dbReference>
<evidence type="ECO:0000256" key="2">
    <source>
        <dbReference type="ARBA" id="ARBA00022692"/>
    </source>
</evidence>
<evidence type="ECO:0000256" key="9">
    <source>
        <dbReference type="SAM" id="Phobius"/>
    </source>
</evidence>
<evidence type="ECO:0000256" key="3">
    <source>
        <dbReference type="ARBA" id="ARBA00022989"/>
    </source>
</evidence>
<dbReference type="GO" id="GO:0000139">
    <property type="term" value="C:Golgi membrane"/>
    <property type="evidence" value="ECO:0007669"/>
    <property type="project" value="UniProtKB-SubCell"/>
</dbReference>
<sequence length="304" mass="34554">MLLSWGSLVRVLRKRIVLAIIFGLSFTYCAISLLAREKIASHIVTYDDDDDGDDNMTIDNEDLPLDDDIDDETLEKNFPWLISDPDDGNGDTANIQAQINVNSSNEFPQNCRNSIQGKSLIVDERGYVCARQDVLPMGCCKEHQDITSENNDKTVKRERYSCETCNAQGCCAIYEYCVSCCLHPGRQRKPKKDNQGGKIRRENQKTKKVQDVVKLRFRSLDRFQVCLAICRTSSASVRHENTYKDPHSKHCYYNSPGNILHQRTERDLISTNNNKGDNVAITSFSTVSLIIPSIYLPHPVYIHL</sequence>
<dbReference type="Pfam" id="PF10218">
    <property type="entry name" value="SPRING1"/>
    <property type="match status" value="1"/>
</dbReference>
<keyword evidence="2 9" id="KW-0812">Transmembrane</keyword>
<comment type="similarity">
    <text evidence="7">Belongs to the SPRING family.</text>
</comment>
<keyword evidence="6" id="KW-0325">Glycoprotein</keyword>
<evidence type="ECO:0000256" key="4">
    <source>
        <dbReference type="ARBA" id="ARBA00023034"/>
    </source>
</evidence>
<protein>
    <recommendedName>
        <fullName evidence="8">SREBP regulating gene protein</fullName>
    </recommendedName>
</protein>
<evidence type="ECO:0000313" key="10">
    <source>
        <dbReference type="EMBL" id="KAK0160706.1"/>
    </source>
</evidence>
<keyword evidence="4" id="KW-0333">Golgi apparatus</keyword>
<proteinExistence type="inferred from homology"/>